<sequence>MLTIKRPDEANRGGTIVSGGSHPDKVTAKVTVALPGNSWELSVYNPRQDEALVLRDGLLAMVVVMAFILSGLLLLLLVSGKRASVLLREQLVTNKLLQEEKVSREALLGRQYDLIACFERSPRHSKNTSKSQQSAGQLSTLARIAEARAAISDVKRGKDEDISVQELLAEGSFGKVYRGQWRGTDVAVKVIMLPSNMSGREKREKMVVWEAAISSSLIHPNICQTYHYRIKPVKESARPCREMDNFGSGVVVSEHSSSKPRFSIRTDTERNSGSTGSEEVHSYEVHLVLEYCDRSSLRDALDAGAFLAPNGLNYAAQLDCAMDVAKAMLHLHCNNILHLDLKTRNILLSSSGAEGKGVICKVSDFGLSVRMENMETHVSSLFQGTLTHMAPEVLLEGRVSKAADVYAFGITLWELFTAGQPYKGVPKALLGHRVVKEQRRPALPLVMPEGYRELLNKCWSHKPEHRPMFSEILGCLRELRSALPFPTPTMSKLAKLDAHPVRANVLQKLAEDARIDEGGEEEEDNQEGSAAAMASAQGGKALPQKQCETGLSKKSEEATHLMGVKAQGWQRRPWLKLGGTGHFGDRGKDSGGGGGGAGGVGNTKEGSRHEGLAFPGAVVLDMREVTGGVRGVDDRPSCSGVDGVRGAVGKQGGGRPPADGHEREGPPSGGVAARRKSYPGPQRSESFTEQQQQQAPAEQSDKDPTQLSADTHMSDPGLMWDNPNTSKPFSFSLSRTPSRTHSSSSSRHLRRSHSSRSRSSHNCVLVIGEDSDEMYPENSRGQGEGEGCAQSLTSTKIEVSGMRSKAAFGYMLEPIGEERCEGPSSTEPKRPSTQERA</sequence>
<organism evidence="4">
    <name type="scientific">Dunaliella tertiolecta</name>
    <name type="common">Green alga</name>
    <dbReference type="NCBI Taxonomy" id="3047"/>
    <lineage>
        <taxon>Eukaryota</taxon>
        <taxon>Viridiplantae</taxon>
        <taxon>Chlorophyta</taxon>
        <taxon>core chlorophytes</taxon>
        <taxon>Chlorophyceae</taxon>
        <taxon>CS clade</taxon>
        <taxon>Chlamydomonadales</taxon>
        <taxon>Dunaliellaceae</taxon>
        <taxon>Dunaliella</taxon>
    </lineage>
</organism>
<feature type="compositionally biased region" description="Polar residues" evidence="1">
    <location>
        <begin position="722"/>
        <end position="731"/>
    </location>
</feature>
<dbReference type="PANTHER" id="PTHR44329">
    <property type="entry name" value="SERINE/THREONINE-PROTEIN KINASE TNNI3K-RELATED"/>
    <property type="match status" value="1"/>
</dbReference>
<dbReference type="InterPro" id="IPR008271">
    <property type="entry name" value="Ser/Thr_kinase_AS"/>
</dbReference>
<feature type="compositionally biased region" description="Basic residues" evidence="1">
    <location>
        <begin position="747"/>
        <end position="759"/>
    </location>
</feature>
<name>A0A7S3VSH1_DUNTE</name>
<dbReference type="PANTHER" id="PTHR44329:SF214">
    <property type="entry name" value="PROTEIN KINASE DOMAIN-CONTAINING PROTEIN"/>
    <property type="match status" value="1"/>
</dbReference>
<feature type="region of interest" description="Disordered" evidence="1">
    <location>
        <begin position="628"/>
        <end position="792"/>
    </location>
</feature>
<dbReference type="Gene3D" id="3.30.200.20">
    <property type="entry name" value="Phosphorylase Kinase, domain 1"/>
    <property type="match status" value="1"/>
</dbReference>
<protein>
    <recommendedName>
        <fullName evidence="3">Protein kinase domain-containing protein</fullName>
    </recommendedName>
</protein>
<dbReference type="PRINTS" id="PR00109">
    <property type="entry name" value="TYRKINASE"/>
</dbReference>
<dbReference type="InterPro" id="IPR051681">
    <property type="entry name" value="Ser/Thr_Kinases-Pseudokinases"/>
</dbReference>
<dbReference type="SUPFAM" id="SSF56112">
    <property type="entry name" value="Protein kinase-like (PK-like)"/>
    <property type="match status" value="1"/>
</dbReference>
<dbReference type="PROSITE" id="PS00108">
    <property type="entry name" value="PROTEIN_KINASE_ST"/>
    <property type="match status" value="1"/>
</dbReference>
<feature type="compositionally biased region" description="Low complexity" evidence="1">
    <location>
        <begin position="732"/>
        <end position="746"/>
    </location>
</feature>
<dbReference type="InterPro" id="IPR001245">
    <property type="entry name" value="Ser-Thr/Tyr_kinase_cat_dom"/>
</dbReference>
<dbReference type="PROSITE" id="PS50011">
    <property type="entry name" value="PROTEIN_KINASE_DOM"/>
    <property type="match status" value="1"/>
</dbReference>
<dbReference type="Gene3D" id="1.10.510.10">
    <property type="entry name" value="Transferase(Phosphotransferase) domain 1"/>
    <property type="match status" value="1"/>
</dbReference>
<dbReference type="Pfam" id="PF07714">
    <property type="entry name" value="PK_Tyr_Ser-Thr"/>
    <property type="match status" value="2"/>
</dbReference>
<keyword evidence="2" id="KW-1133">Transmembrane helix</keyword>
<proteinExistence type="predicted"/>
<dbReference type="GO" id="GO:0004674">
    <property type="term" value="F:protein serine/threonine kinase activity"/>
    <property type="evidence" value="ECO:0007669"/>
    <property type="project" value="TreeGrafter"/>
</dbReference>
<gene>
    <name evidence="4" type="ORF">DTER00134_LOCUS18687</name>
</gene>
<accession>A0A7S3VSH1</accession>
<dbReference type="AlphaFoldDB" id="A0A7S3VSH1"/>
<keyword evidence="2" id="KW-0812">Transmembrane</keyword>
<evidence type="ECO:0000256" key="2">
    <source>
        <dbReference type="SAM" id="Phobius"/>
    </source>
</evidence>
<keyword evidence="2" id="KW-0472">Membrane</keyword>
<feature type="compositionally biased region" description="Basic and acidic residues" evidence="1">
    <location>
        <begin position="1"/>
        <end position="11"/>
    </location>
</feature>
<feature type="compositionally biased region" description="Low complexity" evidence="1">
    <location>
        <begin position="689"/>
        <end position="698"/>
    </location>
</feature>
<evidence type="ECO:0000259" key="3">
    <source>
        <dbReference type="PROSITE" id="PS50011"/>
    </source>
</evidence>
<feature type="domain" description="Protein kinase" evidence="3">
    <location>
        <begin position="162"/>
        <end position="486"/>
    </location>
</feature>
<feature type="region of interest" description="Disordered" evidence="1">
    <location>
        <begin position="577"/>
        <end position="609"/>
    </location>
</feature>
<evidence type="ECO:0000256" key="1">
    <source>
        <dbReference type="SAM" id="MobiDB-lite"/>
    </source>
</evidence>
<dbReference type="EMBL" id="HBIP01030768">
    <property type="protein sequence ID" value="CAE0503614.1"/>
    <property type="molecule type" value="Transcribed_RNA"/>
</dbReference>
<evidence type="ECO:0000313" key="4">
    <source>
        <dbReference type="EMBL" id="CAE0503614.1"/>
    </source>
</evidence>
<reference evidence="4" key="1">
    <citation type="submission" date="2021-01" db="EMBL/GenBank/DDBJ databases">
        <authorList>
            <person name="Corre E."/>
            <person name="Pelletier E."/>
            <person name="Niang G."/>
            <person name="Scheremetjew M."/>
            <person name="Finn R."/>
            <person name="Kale V."/>
            <person name="Holt S."/>
            <person name="Cochrane G."/>
            <person name="Meng A."/>
            <person name="Brown T."/>
            <person name="Cohen L."/>
        </authorList>
    </citation>
    <scope>NUCLEOTIDE SEQUENCE</scope>
    <source>
        <strain evidence="4">CCMP1320</strain>
    </source>
</reference>
<feature type="compositionally biased region" description="Gly residues" evidence="1">
    <location>
        <begin position="590"/>
        <end position="601"/>
    </location>
</feature>
<feature type="region of interest" description="Disordered" evidence="1">
    <location>
        <begin position="512"/>
        <end position="554"/>
    </location>
</feature>
<dbReference type="SMART" id="SM00220">
    <property type="entry name" value="S_TKc"/>
    <property type="match status" value="1"/>
</dbReference>
<feature type="region of interest" description="Disordered" evidence="1">
    <location>
        <begin position="1"/>
        <end position="22"/>
    </location>
</feature>
<feature type="transmembrane region" description="Helical" evidence="2">
    <location>
        <begin position="58"/>
        <end position="78"/>
    </location>
</feature>
<feature type="compositionally biased region" description="Basic and acidic residues" evidence="1">
    <location>
        <begin position="816"/>
        <end position="837"/>
    </location>
</feature>
<feature type="region of interest" description="Disordered" evidence="1">
    <location>
        <begin position="814"/>
        <end position="837"/>
    </location>
</feature>
<dbReference type="GO" id="GO:0005524">
    <property type="term" value="F:ATP binding"/>
    <property type="evidence" value="ECO:0007669"/>
    <property type="project" value="InterPro"/>
</dbReference>
<feature type="compositionally biased region" description="Low complexity" evidence="1">
    <location>
        <begin position="527"/>
        <end position="541"/>
    </location>
</feature>
<dbReference type="InterPro" id="IPR000719">
    <property type="entry name" value="Prot_kinase_dom"/>
</dbReference>
<dbReference type="InterPro" id="IPR011009">
    <property type="entry name" value="Kinase-like_dom_sf"/>
</dbReference>